<gene>
    <name evidence="2" type="ORF">PAPYR_11343</name>
</gene>
<keyword evidence="3" id="KW-1185">Reference proteome</keyword>
<evidence type="ECO:0000313" key="3">
    <source>
        <dbReference type="Proteomes" id="UP001141327"/>
    </source>
</evidence>
<dbReference type="InterPro" id="IPR032942">
    <property type="entry name" value="BPI/LBP/Plunc"/>
</dbReference>
<dbReference type="InterPro" id="IPR017943">
    <property type="entry name" value="Bactericidal_perm-incr_a/b_dom"/>
</dbReference>
<dbReference type="Gene3D" id="3.15.20.10">
    <property type="entry name" value="Bactericidal permeability-increasing protein, domain 2"/>
    <property type="match status" value="1"/>
</dbReference>
<name>A0ABQ8U412_9EUKA</name>
<dbReference type="PANTHER" id="PTHR10504:SF131">
    <property type="entry name" value="BPI2 DOMAIN-CONTAINING PROTEIN"/>
    <property type="match status" value="1"/>
</dbReference>
<organism evidence="2 3">
    <name type="scientific">Paratrimastix pyriformis</name>
    <dbReference type="NCBI Taxonomy" id="342808"/>
    <lineage>
        <taxon>Eukaryota</taxon>
        <taxon>Metamonada</taxon>
        <taxon>Preaxostyla</taxon>
        <taxon>Paratrimastigidae</taxon>
        <taxon>Paratrimastix</taxon>
    </lineage>
</organism>
<feature type="domain" description="Lipid-binding serum glycoprotein C-terminal" evidence="1">
    <location>
        <begin position="10"/>
        <end position="209"/>
    </location>
</feature>
<dbReference type="InterPro" id="IPR001124">
    <property type="entry name" value="Lipid-bd_serum_glycop_C"/>
</dbReference>
<proteinExistence type="predicted"/>
<dbReference type="EMBL" id="JAPMOS010000190">
    <property type="protein sequence ID" value="KAJ4454047.1"/>
    <property type="molecule type" value="Genomic_DNA"/>
</dbReference>
<accession>A0ABQ8U412</accession>
<dbReference type="SMART" id="SM00329">
    <property type="entry name" value="BPI2"/>
    <property type="match status" value="1"/>
</dbReference>
<comment type="caution">
    <text evidence="2">The sequence shown here is derived from an EMBL/GenBank/DDBJ whole genome shotgun (WGS) entry which is preliminary data.</text>
</comment>
<evidence type="ECO:0000313" key="2">
    <source>
        <dbReference type="EMBL" id="KAJ4454047.1"/>
    </source>
</evidence>
<reference evidence="2" key="1">
    <citation type="journal article" date="2022" name="bioRxiv">
        <title>Genomics of Preaxostyla Flagellates Illuminates Evolutionary Transitions and the Path Towards Mitochondrial Loss.</title>
        <authorList>
            <person name="Novak L.V.F."/>
            <person name="Treitli S.C."/>
            <person name="Pyrih J."/>
            <person name="Halakuc P."/>
            <person name="Pipaliya S.V."/>
            <person name="Vacek V."/>
            <person name="Brzon O."/>
            <person name="Soukal P."/>
            <person name="Eme L."/>
            <person name="Dacks J.B."/>
            <person name="Karnkowska A."/>
            <person name="Elias M."/>
            <person name="Hampl V."/>
        </authorList>
    </citation>
    <scope>NUCLEOTIDE SEQUENCE</scope>
    <source>
        <strain evidence="2">RCP-MX</strain>
    </source>
</reference>
<sequence>MAVFILLADDLAILPPAAERNDLGVLNFALTDKELPAWFPLRLNTHSWRFLLPELNRRYPNQEMALRGVMAEAPDTVITPEGARTEAMLDLHFVVLNGTEETTAIIFRIDFTSSADFFIDTPAATAGPVIRIGAHIAYGSCNITTQASTIGPVDAWLLNDTLAALLKGVVVPALNKLAERGVQIPLAVKQFELVHPALTYAQDYLVVETDFTFIA</sequence>
<dbReference type="PANTHER" id="PTHR10504">
    <property type="entry name" value="BACTERICIDAL PERMEABILITY-INCREASING BPI PROTEIN-RELATED"/>
    <property type="match status" value="1"/>
</dbReference>
<protein>
    <submittedName>
        <fullName evidence="2">LBP / BPI / CETP family</fullName>
    </submittedName>
</protein>
<dbReference type="SUPFAM" id="SSF55394">
    <property type="entry name" value="Bactericidal permeability-increasing protein, BPI"/>
    <property type="match status" value="1"/>
</dbReference>
<dbReference type="Pfam" id="PF02886">
    <property type="entry name" value="LBP_BPI_CETP_C"/>
    <property type="match status" value="1"/>
</dbReference>
<dbReference type="Proteomes" id="UP001141327">
    <property type="component" value="Unassembled WGS sequence"/>
</dbReference>
<evidence type="ECO:0000259" key="1">
    <source>
        <dbReference type="SMART" id="SM00329"/>
    </source>
</evidence>